<comment type="subcellular location">
    <subcellularLocation>
        <location evidence="1">Cell outer membrane</location>
        <topology evidence="1">Multi-pass membrane protein</topology>
    </subcellularLocation>
</comment>
<proteinExistence type="inferred from homology"/>
<dbReference type="Pfam" id="PF13715">
    <property type="entry name" value="CarbopepD_reg_2"/>
    <property type="match status" value="1"/>
</dbReference>
<dbReference type="EMBL" id="FOQO01000002">
    <property type="protein sequence ID" value="SFI06850.1"/>
    <property type="molecule type" value="Genomic_DNA"/>
</dbReference>
<keyword evidence="1" id="KW-0998">Cell outer membrane</keyword>
<dbReference type="SUPFAM" id="SSF56935">
    <property type="entry name" value="Porins"/>
    <property type="match status" value="1"/>
</dbReference>
<keyword evidence="1" id="KW-0472">Membrane</keyword>
<dbReference type="AlphaFoldDB" id="A0A1I3F6S6"/>
<dbReference type="InterPro" id="IPR023997">
    <property type="entry name" value="TonB-dep_OMP_SusC/RagA_CS"/>
</dbReference>
<protein>
    <submittedName>
        <fullName evidence="3">TonB-linked outer membrane protein, SusC/RagA family</fullName>
    </submittedName>
</protein>
<evidence type="ECO:0000313" key="3">
    <source>
        <dbReference type="EMBL" id="SFI06850.1"/>
    </source>
</evidence>
<evidence type="ECO:0000313" key="4">
    <source>
        <dbReference type="Proteomes" id="UP000198670"/>
    </source>
</evidence>
<keyword evidence="1" id="KW-0812">Transmembrane</keyword>
<keyword evidence="1" id="KW-0813">Transport</keyword>
<keyword evidence="1" id="KW-1134">Transmembrane beta strand</keyword>
<organism evidence="3 4">
    <name type="scientific">Parapedobacter indicus</name>
    <dbReference type="NCBI Taxonomy" id="1477437"/>
    <lineage>
        <taxon>Bacteria</taxon>
        <taxon>Pseudomonadati</taxon>
        <taxon>Bacteroidota</taxon>
        <taxon>Sphingobacteriia</taxon>
        <taxon>Sphingobacteriales</taxon>
        <taxon>Sphingobacteriaceae</taxon>
        <taxon>Parapedobacter</taxon>
    </lineage>
</organism>
<dbReference type="Gene3D" id="2.170.130.10">
    <property type="entry name" value="TonB-dependent receptor, plug domain"/>
    <property type="match status" value="1"/>
</dbReference>
<dbReference type="GO" id="GO:0009279">
    <property type="term" value="C:cell outer membrane"/>
    <property type="evidence" value="ECO:0007669"/>
    <property type="project" value="UniProtKB-SubCell"/>
</dbReference>
<name>A0A1I3F6S6_9SPHI</name>
<feature type="domain" description="TonB-dependent receptor plug" evidence="2">
    <location>
        <begin position="232"/>
        <end position="336"/>
    </location>
</feature>
<dbReference type="SUPFAM" id="SSF49464">
    <property type="entry name" value="Carboxypeptidase regulatory domain-like"/>
    <property type="match status" value="1"/>
</dbReference>
<sequence length="1202" mass="134971">MKFNWYATTALSWRLSGCNWRTTTIIMRFSLTIAVLTWMFMQTSLASLAQRVTLHAHNTQLSSVFQSIKKQTGYAVVHNNPELASIRVDVQVTNASVEEALAASLKGQPYSFKIVANNIFIRHKTTPAAAPVIEAPALQQRTITGIIHSETNEPLEGVTIQTNAGRTVGVSDAEGNFRVQLNNGEQRLTFTIIGYQRYETEVGQSTNLQIQLMPSISDLDEVVVVGYGEQKKVNLTGAVSTISGKEFEERPVTELTKALQGNVPNLNVVFGSGQPGTSGSVNIRGNTSINGGGPLILIDGVLGTLDRVNVNDVESVTVLKDASAAAVYGARGAFGVILVTTKTGSKSGSTDITYSTNIGYTTHATKTDFITSGYWNAKINDDAMYNALGYRTTRYTDEDYEELLARVNDKTENPERPWVVIKQDASGQDIYRYYANFDWFNYLYNDSRPKQDHNLTLSGRSGNTSYSLSGALSKEQGIFNIRPDEFHRQNLRAKVATDIRKWLTVSNNTHFFKSSYDWNGFSTNFNDVDNNVSNSATYHYHAMYVPRNPDGTLTGYSGINSYPIGYGLHNALESGTMHGYNKGTELTNITEAVFKLAKGLTVTGNYTYREYRSDYSYRQTRQYYSKYPGVMELSNLGALNQDKLTETMSKYYWHFINVFGTYQTQFGQHNLTAMAGFNQEDRTYKRVGGVGQELLSESLNDLNLVIGEKQFLGGADEWAVRGGFYRLNYDYAGKYLFETSGRYDGTSRFPKRSRFGFFPSFSAGWRISEEAFFEPLKNTVNNLKIRYSYGSLGNQEANDEIGNYAYIASMNTDQINYLVNGQRLNVTNQPLPVSPTLTWESITTSNIGLDVNLFKNRFALEADYYVRNTRGMLSLSRTLPEVFGAPEPLENAADLRTKGFDLMASWQDQFQVAGKPFTYTIKGILSDYTSKITRFSNPARLLNPGNYYVGQQLGEIWGYHYAGFFKTTEEAQAWAAQVNQDQINRRRVQAPTADLRMLQAGDIKILDLNGDGIINQGLNTVDDPGDRRIIGNSQPRYSFGLTLGGSWNGIDVSVFFQGIGRQHWYPNLESQAFWSVYARPYDSFIPSDFPDKIWSPENPDSYFPFLRGYTAQNSELSTANDMYLQDLAYIKLRNFTIGYSLPTNWINRVKLSHVRLFATGDNLHTWTKLKSDYIDPEQVMTDNTGRSYPMGRVISFGAQISF</sequence>
<dbReference type="PROSITE" id="PS52016">
    <property type="entry name" value="TONB_DEPENDENT_REC_3"/>
    <property type="match status" value="1"/>
</dbReference>
<dbReference type="InterPro" id="IPR037066">
    <property type="entry name" value="Plug_dom_sf"/>
</dbReference>
<dbReference type="RefSeq" id="WP_090624825.1">
    <property type="nucleotide sequence ID" value="NZ_PTJF01000002.1"/>
</dbReference>
<accession>A0A1I3F6S6</accession>
<keyword evidence="4" id="KW-1185">Reference proteome</keyword>
<dbReference type="OrthoDB" id="604358at2"/>
<dbReference type="InterPro" id="IPR012910">
    <property type="entry name" value="Plug_dom"/>
</dbReference>
<reference evidence="3 4" key="1">
    <citation type="submission" date="2016-10" db="EMBL/GenBank/DDBJ databases">
        <authorList>
            <person name="de Groot N.N."/>
        </authorList>
    </citation>
    <scope>NUCLEOTIDE SEQUENCE [LARGE SCALE GENOMIC DNA]</scope>
    <source>
        <strain evidence="3 4">RK1</strain>
    </source>
</reference>
<dbReference type="NCBIfam" id="TIGR04056">
    <property type="entry name" value="OMP_RagA_SusC"/>
    <property type="match status" value="1"/>
</dbReference>
<evidence type="ECO:0000259" key="2">
    <source>
        <dbReference type="Pfam" id="PF07715"/>
    </source>
</evidence>
<dbReference type="Gene3D" id="2.60.40.1120">
    <property type="entry name" value="Carboxypeptidase-like, regulatory domain"/>
    <property type="match status" value="1"/>
</dbReference>
<dbReference type="InterPro" id="IPR039426">
    <property type="entry name" value="TonB-dep_rcpt-like"/>
</dbReference>
<dbReference type="InterPro" id="IPR008969">
    <property type="entry name" value="CarboxyPept-like_regulatory"/>
</dbReference>
<dbReference type="NCBIfam" id="TIGR04057">
    <property type="entry name" value="SusC_RagA_signa"/>
    <property type="match status" value="1"/>
</dbReference>
<dbReference type="Pfam" id="PF07715">
    <property type="entry name" value="Plug"/>
    <property type="match status" value="1"/>
</dbReference>
<dbReference type="Proteomes" id="UP000198670">
    <property type="component" value="Unassembled WGS sequence"/>
</dbReference>
<comment type="similarity">
    <text evidence="1">Belongs to the TonB-dependent receptor family.</text>
</comment>
<dbReference type="Gene3D" id="3.55.50.30">
    <property type="match status" value="1"/>
</dbReference>
<dbReference type="STRING" id="1477437.SAMN05444682_102189"/>
<dbReference type="InterPro" id="IPR023996">
    <property type="entry name" value="TonB-dep_OMP_SusC/RagA"/>
</dbReference>
<evidence type="ECO:0000256" key="1">
    <source>
        <dbReference type="PROSITE-ProRule" id="PRU01360"/>
    </source>
</evidence>
<gene>
    <name evidence="3" type="ORF">SAMN05444682_102189</name>
</gene>